<dbReference type="Proteomes" id="UP000008810">
    <property type="component" value="Chromosome 4"/>
</dbReference>
<dbReference type="Gramene" id="KQJ85798">
    <property type="protein sequence ID" value="KQJ85798"/>
    <property type="gene ID" value="BRADI_4g01766v3"/>
</dbReference>
<evidence type="ECO:0000313" key="3">
    <source>
        <dbReference type="Proteomes" id="UP000008810"/>
    </source>
</evidence>
<accession>A0A0Q3EDQ4</accession>
<organism evidence="1">
    <name type="scientific">Brachypodium distachyon</name>
    <name type="common">Purple false brome</name>
    <name type="synonym">Trachynia distachya</name>
    <dbReference type="NCBI Taxonomy" id="15368"/>
    <lineage>
        <taxon>Eukaryota</taxon>
        <taxon>Viridiplantae</taxon>
        <taxon>Streptophyta</taxon>
        <taxon>Embryophyta</taxon>
        <taxon>Tracheophyta</taxon>
        <taxon>Spermatophyta</taxon>
        <taxon>Magnoliopsida</taxon>
        <taxon>Liliopsida</taxon>
        <taxon>Poales</taxon>
        <taxon>Poaceae</taxon>
        <taxon>BOP clade</taxon>
        <taxon>Pooideae</taxon>
        <taxon>Stipodae</taxon>
        <taxon>Brachypodieae</taxon>
        <taxon>Brachypodium</taxon>
    </lineage>
</organism>
<dbReference type="EMBL" id="CM000883">
    <property type="protein sequence ID" value="KQJ85798.2"/>
    <property type="molecule type" value="Genomic_DNA"/>
</dbReference>
<name>A0A0Q3EDQ4_BRADI</name>
<evidence type="ECO:0000313" key="1">
    <source>
        <dbReference type="EMBL" id="KQJ85798.2"/>
    </source>
</evidence>
<dbReference type="InParanoid" id="A0A0Q3EDQ4"/>
<evidence type="ECO:0000313" key="2">
    <source>
        <dbReference type="EnsemblPlants" id="KQJ85798"/>
    </source>
</evidence>
<dbReference type="AlphaFoldDB" id="A0A0Q3EDQ4"/>
<dbReference type="STRING" id="15368.A0A0Q3EDQ4"/>
<reference evidence="1 2" key="1">
    <citation type="journal article" date="2010" name="Nature">
        <title>Genome sequencing and analysis of the model grass Brachypodium distachyon.</title>
        <authorList>
            <consortium name="International Brachypodium Initiative"/>
        </authorList>
    </citation>
    <scope>NUCLEOTIDE SEQUENCE [LARGE SCALE GENOMIC DNA]</scope>
    <source>
        <strain evidence="1 2">Bd21</strain>
    </source>
</reference>
<evidence type="ECO:0008006" key="4">
    <source>
        <dbReference type="Google" id="ProtNLM"/>
    </source>
</evidence>
<reference evidence="1" key="2">
    <citation type="submission" date="2017-06" db="EMBL/GenBank/DDBJ databases">
        <title>WGS assembly of Brachypodium distachyon.</title>
        <authorList>
            <consortium name="The International Brachypodium Initiative"/>
            <person name="Lucas S."/>
            <person name="Harmon-Smith M."/>
            <person name="Lail K."/>
            <person name="Tice H."/>
            <person name="Grimwood J."/>
            <person name="Bruce D."/>
            <person name="Barry K."/>
            <person name="Shu S."/>
            <person name="Lindquist E."/>
            <person name="Wang M."/>
            <person name="Pitluck S."/>
            <person name="Vogel J.P."/>
            <person name="Garvin D.F."/>
            <person name="Mockler T.C."/>
            <person name="Schmutz J."/>
            <person name="Rokhsar D."/>
            <person name="Bevan M.W."/>
        </authorList>
    </citation>
    <scope>NUCLEOTIDE SEQUENCE</scope>
    <source>
        <strain evidence="1">Bd21</strain>
    </source>
</reference>
<dbReference type="InterPro" id="IPR009003">
    <property type="entry name" value="Peptidase_S1_PA"/>
</dbReference>
<reference evidence="2" key="3">
    <citation type="submission" date="2018-08" db="UniProtKB">
        <authorList>
            <consortium name="EnsemblPlants"/>
        </authorList>
    </citation>
    <scope>IDENTIFICATION</scope>
    <source>
        <strain evidence="2">cv. Bd21</strain>
    </source>
</reference>
<dbReference type="EnsemblPlants" id="KQJ85798">
    <property type="protein sequence ID" value="KQJ85798"/>
    <property type="gene ID" value="BRADI_4g01766v3"/>
</dbReference>
<dbReference type="PANTHER" id="PTHR47389">
    <property type="entry name" value="OS09G0436400 PROTEIN"/>
    <property type="match status" value="1"/>
</dbReference>
<dbReference type="SUPFAM" id="SSF50494">
    <property type="entry name" value="Trypsin-like serine proteases"/>
    <property type="match status" value="1"/>
</dbReference>
<dbReference type="ExpressionAtlas" id="A0A0Q3EDQ4">
    <property type="expression patterns" value="baseline"/>
</dbReference>
<protein>
    <recommendedName>
        <fullName evidence="4">PDZ domain-containing protein</fullName>
    </recommendedName>
</protein>
<sequence length="389" mass="43632">MVAATAFVPNSPVRMPYLVEYDSKGQPLPEPSVSQDPELSRAYLNAYQQYYERIDTILKASKFVLGLSAYIDDVLLRQSSGILMEWNEDKGTILTSAHLFCSRPPNVDVWLGGQEYARDAEVRVQLLHIDDVEVRGQLIYLDEQYGFALISVPMDPAETLPRFCNELIFSEDIFLLGRDRWDLQIENCKVMNKGAGSYQHHHYMYFDAVVSGCCFGGAVINLEGVVIGLIASAIEFIPSSTILKCLHLWRTFNCIPRIHLGMKLFGIKCLNLKSKEKISRKYHIDAGLIVLEVSGGSNAETHGVRIGDTVNRECIATAIQLENMLLDTCKGYLEKGIGCDSDKDVVLVLDVFNTTKRLPGRIHLTAKLSRGVEIIERVRISVYLGYALF</sequence>
<dbReference type="Pfam" id="PF13365">
    <property type="entry name" value="Trypsin_2"/>
    <property type="match status" value="1"/>
</dbReference>
<gene>
    <name evidence="1" type="ORF">BRADI_4g01766v3</name>
</gene>
<proteinExistence type="predicted"/>
<dbReference type="PANTHER" id="PTHR47389:SF5">
    <property type="entry name" value="OS09G0436700 PROTEIN"/>
    <property type="match status" value="1"/>
</dbReference>
<keyword evidence="3" id="KW-1185">Reference proteome</keyword>
<dbReference type="OrthoDB" id="646838at2759"/>